<sequence length="305" mass="32714">MRTENMEDFNHLPKGRGEQEQHSTIGQVLIEALPYIRQFEDKTFVIKYGGAAMKDPLLKSAFAQNITLLRKVGINVVLVHGGGDAITGVAKTMGIETQFVHGKRVTDIEMISVVQMTLAGKVNQDIVRLISEHGGKAVGVSGLDANTIKAVACRDNPLLGLVGEITEINTAYLDLLCQARLIPVIAPIGFDDDSNVYNINADDAASAIAIALKAEKLIYVSDVPGVYHGTTILKSVCKAEAANLIESGVISGGMIPKALSAYKTLDGGVNKIHLIDGRLIHSLLLEIFTNQGVGTQFVTEKEPEL</sequence>
<dbReference type="GO" id="GO:0005737">
    <property type="term" value="C:cytoplasm"/>
    <property type="evidence" value="ECO:0007669"/>
    <property type="project" value="UniProtKB-SubCell"/>
</dbReference>
<evidence type="ECO:0000256" key="2">
    <source>
        <dbReference type="ARBA" id="ARBA00022571"/>
    </source>
</evidence>
<comment type="similarity">
    <text evidence="9">Belongs to the acetylglutamate kinase family. ArgB subfamily.</text>
</comment>
<evidence type="ECO:0000313" key="12">
    <source>
        <dbReference type="EMBL" id="ACE04265.1"/>
    </source>
</evidence>
<protein>
    <recommendedName>
        <fullName evidence="9">Acetylglutamate kinase</fullName>
        <ecNumber evidence="9">2.7.2.8</ecNumber>
    </recommendedName>
    <alternativeName>
        <fullName evidence="9">N-acetyl-L-glutamate 5-phosphotransferase</fullName>
    </alternativeName>
    <alternativeName>
        <fullName evidence="9">NAG kinase</fullName>
        <shortName evidence="9">NAGK</shortName>
    </alternativeName>
</protein>
<dbReference type="PANTHER" id="PTHR23342">
    <property type="entry name" value="N-ACETYLGLUTAMATE SYNTHASE"/>
    <property type="match status" value="1"/>
</dbReference>
<evidence type="ECO:0000256" key="1">
    <source>
        <dbReference type="ARBA" id="ARBA00004828"/>
    </source>
</evidence>
<dbReference type="InterPro" id="IPR001057">
    <property type="entry name" value="Glu/AcGlu_kinase"/>
</dbReference>
<evidence type="ECO:0000256" key="7">
    <source>
        <dbReference type="ARBA" id="ARBA00022840"/>
    </source>
</evidence>
<dbReference type="SUPFAM" id="SSF53633">
    <property type="entry name" value="Carbamate kinase-like"/>
    <property type="match status" value="1"/>
</dbReference>
<comment type="subcellular location">
    <subcellularLocation>
        <location evidence="9">Cytoplasm</location>
    </subcellularLocation>
</comment>
<dbReference type="InterPro" id="IPR041727">
    <property type="entry name" value="NAGK-C"/>
</dbReference>
<dbReference type="GO" id="GO:0042450">
    <property type="term" value="P:L-arginine biosynthetic process via ornithine"/>
    <property type="evidence" value="ECO:0007669"/>
    <property type="project" value="UniProtKB-UniRule"/>
</dbReference>
<dbReference type="Gene3D" id="3.40.1160.10">
    <property type="entry name" value="Acetylglutamate kinase-like"/>
    <property type="match status" value="1"/>
</dbReference>
<keyword evidence="9" id="KW-0963">Cytoplasm</keyword>
<feature type="site" description="Transition state stabilizer" evidence="9">
    <location>
        <position position="257"/>
    </location>
</feature>
<evidence type="ECO:0000256" key="8">
    <source>
        <dbReference type="ARBA" id="ARBA00048141"/>
    </source>
</evidence>
<dbReference type="CDD" id="cd04250">
    <property type="entry name" value="AAK_NAGK-C"/>
    <property type="match status" value="1"/>
</dbReference>
<keyword evidence="6 9" id="KW-0418">Kinase</keyword>
<proteinExistence type="inferred from homology"/>
<dbReference type="eggNOG" id="COG0548">
    <property type="taxonomic scope" value="Bacteria"/>
</dbReference>
<dbReference type="InterPro" id="IPR037528">
    <property type="entry name" value="ArgB"/>
</dbReference>
<feature type="site" description="Transition state stabilizer" evidence="9">
    <location>
        <position position="47"/>
    </location>
</feature>
<evidence type="ECO:0000256" key="10">
    <source>
        <dbReference type="SAM" id="MobiDB-lite"/>
    </source>
</evidence>
<name>B3EJ65_CHLPB</name>
<evidence type="ECO:0000256" key="5">
    <source>
        <dbReference type="ARBA" id="ARBA00022741"/>
    </source>
</evidence>
<keyword evidence="7 9" id="KW-0067">ATP-binding</keyword>
<dbReference type="GO" id="GO:0003991">
    <property type="term" value="F:acetylglutamate kinase activity"/>
    <property type="evidence" value="ECO:0007669"/>
    <property type="project" value="UniProtKB-UniRule"/>
</dbReference>
<dbReference type="Pfam" id="PF00696">
    <property type="entry name" value="AA_kinase"/>
    <property type="match status" value="1"/>
</dbReference>
<keyword evidence="3 9" id="KW-0028">Amino-acid biosynthesis</keyword>
<comment type="catalytic activity">
    <reaction evidence="8 9">
        <text>N-acetyl-L-glutamate + ATP = N-acetyl-L-glutamyl 5-phosphate + ADP</text>
        <dbReference type="Rhea" id="RHEA:14629"/>
        <dbReference type="ChEBI" id="CHEBI:30616"/>
        <dbReference type="ChEBI" id="CHEBI:44337"/>
        <dbReference type="ChEBI" id="CHEBI:57936"/>
        <dbReference type="ChEBI" id="CHEBI:456216"/>
        <dbReference type="EC" id="2.7.2.8"/>
    </reaction>
</comment>
<feature type="region of interest" description="Disordered" evidence="10">
    <location>
        <begin position="1"/>
        <end position="20"/>
    </location>
</feature>
<dbReference type="UniPathway" id="UPA00068">
    <property type="reaction ID" value="UER00107"/>
</dbReference>
<dbReference type="FunFam" id="3.40.1160.10:FF:000004">
    <property type="entry name" value="Acetylglutamate kinase"/>
    <property type="match status" value="1"/>
</dbReference>
<keyword evidence="2 9" id="KW-0055">Arginine biosynthesis</keyword>
<dbReference type="GO" id="GO:0005524">
    <property type="term" value="F:ATP binding"/>
    <property type="evidence" value="ECO:0007669"/>
    <property type="project" value="UniProtKB-UniRule"/>
</dbReference>
<reference evidence="12" key="1">
    <citation type="submission" date="2008-06" db="EMBL/GenBank/DDBJ databases">
        <title>Complete sequence of Chlorobium phaeobacteroides BS1.</title>
        <authorList>
            <consortium name="US DOE Joint Genome Institute"/>
            <person name="Lucas S."/>
            <person name="Copeland A."/>
            <person name="Lapidus A."/>
            <person name="Glavina del Rio T."/>
            <person name="Dalin E."/>
            <person name="Tice H."/>
            <person name="Bruce D."/>
            <person name="Goodwin L."/>
            <person name="Pitluck S."/>
            <person name="Schmutz J."/>
            <person name="Larimer F."/>
            <person name="Land M."/>
            <person name="Hauser L."/>
            <person name="Kyrpides N."/>
            <person name="Ovchinnikova G."/>
            <person name="Li T."/>
            <person name="Liu Z."/>
            <person name="Zhao F."/>
            <person name="Overmann J."/>
            <person name="Bryant D.A."/>
            <person name="Richardson P."/>
        </authorList>
    </citation>
    <scope>NUCLEOTIDE SEQUENCE [LARGE SCALE GENOMIC DNA]</scope>
    <source>
        <strain evidence="12">BS1</strain>
    </source>
</reference>
<evidence type="ECO:0000256" key="9">
    <source>
        <dbReference type="HAMAP-Rule" id="MF_00082"/>
    </source>
</evidence>
<feature type="domain" description="Aspartate/glutamate/uridylate kinase" evidence="11">
    <location>
        <begin position="42"/>
        <end position="276"/>
    </location>
</feature>
<dbReference type="EMBL" id="CP001101">
    <property type="protein sequence ID" value="ACE04265.1"/>
    <property type="molecule type" value="Genomic_DNA"/>
</dbReference>
<dbReference type="InterPro" id="IPR001048">
    <property type="entry name" value="Asp/Glu/Uridylate_kinase"/>
</dbReference>
<comment type="pathway">
    <text evidence="1 9">Amino-acid biosynthesis; L-arginine biosynthesis; N(2)-acetyl-L-ornithine from L-glutamate: step 2/4.</text>
</comment>
<feature type="binding site" evidence="9">
    <location>
        <position position="104"/>
    </location>
    <ligand>
        <name>substrate</name>
    </ligand>
</feature>
<organism evidence="12">
    <name type="scientific">Chlorobium phaeobacteroides (strain BS1)</name>
    <dbReference type="NCBI Taxonomy" id="331678"/>
    <lineage>
        <taxon>Bacteria</taxon>
        <taxon>Pseudomonadati</taxon>
        <taxon>Chlorobiota</taxon>
        <taxon>Chlorobiia</taxon>
        <taxon>Chlorobiales</taxon>
        <taxon>Chlorobiaceae</taxon>
        <taxon>Chlorobium/Pelodictyon group</taxon>
        <taxon>Chlorobium</taxon>
    </lineage>
</organism>
<dbReference type="InterPro" id="IPR036393">
    <property type="entry name" value="AceGlu_kinase-like_sf"/>
</dbReference>
<dbReference type="EC" id="2.7.2.8" evidence="9"/>
<dbReference type="NCBIfam" id="TIGR00761">
    <property type="entry name" value="argB"/>
    <property type="match status" value="1"/>
</dbReference>
<dbReference type="AlphaFoldDB" id="B3EJ65"/>
<dbReference type="KEGG" id="cpb:Cphamn1_1335"/>
<dbReference type="STRING" id="331678.Cphamn1_1335"/>
<evidence type="ECO:0000259" key="11">
    <source>
        <dbReference type="Pfam" id="PF00696"/>
    </source>
</evidence>
<evidence type="ECO:0000256" key="4">
    <source>
        <dbReference type="ARBA" id="ARBA00022679"/>
    </source>
</evidence>
<comment type="function">
    <text evidence="9">Catalyzes the ATP-dependent phosphorylation of N-acetyl-L-glutamate.</text>
</comment>
<dbReference type="HAMAP" id="MF_00082">
    <property type="entry name" value="ArgB"/>
    <property type="match status" value="1"/>
</dbReference>
<dbReference type="PIRSF" id="PIRSF000728">
    <property type="entry name" value="NAGK"/>
    <property type="match status" value="1"/>
</dbReference>
<dbReference type="PANTHER" id="PTHR23342:SF0">
    <property type="entry name" value="N-ACETYLGLUTAMATE SYNTHASE, MITOCHONDRIAL"/>
    <property type="match status" value="1"/>
</dbReference>
<keyword evidence="4 9" id="KW-0808">Transferase</keyword>
<dbReference type="PRINTS" id="PR00474">
    <property type="entry name" value="GLU5KINASE"/>
</dbReference>
<dbReference type="InterPro" id="IPR004662">
    <property type="entry name" value="AcgluKinase_fam"/>
</dbReference>
<feature type="binding site" evidence="9">
    <location>
        <begin position="82"/>
        <end position="83"/>
    </location>
    <ligand>
        <name>substrate</name>
    </ligand>
</feature>
<keyword evidence="5 9" id="KW-0547">Nucleotide-binding</keyword>
<evidence type="ECO:0000256" key="6">
    <source>
        <dbReference type="ARBA" id="ARBA00022777"/>
    </source>
</evidence>
<evidence type="ECO:0000256" key="3">
    <source>
        <dbReference type="ARBA" id="ARBA00022605"/>
    </source>
</evidence>
<feature type="binding site" evidence="9">
    <location>
        <position position="198"/>
    </location>
    <ligand>
        <name>substrate</name>
    </ligand>
</feature>
<gene>
    <name evidence="9" type="primary">argB</name>
    <name evidence="12" type="ordered locus">Cphamn1_1335</name>
</gene>
<dbReference type="HOGENOM" id="CLU_053680_0_0_10"/>
<accession>B3EJ65</accession>